<dbReference type="EMBL" id="CAUJNA010003672">
    <property type="protein sequence ID" value="CAJ1407467.1"/>
    <property type="molecule type" value="Genomic_DNA"/>
</dbReference>
<evidence type="ECO:0000313" key="1">
    <source>
        <dbReference type="EMBL" id="CAJ1407467.1"/>
    </source>
</evidence>
<gene>
    <name evidence="1" type="ORF">EVOR1521_LOCUS29154</name>
</gene>
<proteinExistence type="predicted"/>
<evidence type="ECO:0000313" key="2">
    <source>
        <dbReference type="Proteomes" id="UP001178507"/>
    </source>
</evidence>
<name>A0AA36NHL4_9DINO</name>
<dbReference type="AlphaFoldDB" id="A0AA36NHL4"/>
<organism evidence="1 2">
    <name type="scientific">Effrenium voratum</name>
    <dbReference type="NCBI Taxonomy" id="2562239"/>
    <lineage>
        <taxon>Eukaryota</taxon>
        <taxon>Sar</taxon>
        <taxon>Alveolata</taxon>
        <taxon>Dinophyceae</taxon>
        <taxon>Suessiales</taxon>
        <taxon>Symbiodiniaceae</taxon>
        <taxon>Effrenium</taxon>
    </lineage>
</organism>
<dbReference type="Proteomes" id="UP001178507">
    <property type="component" value="Unassembled WGS sequence"/>
</dbReference>
<sequence>MLTGARHVPQLVPFQPCHLHATAPRNVVQVAEDSWRTGVGDNQKRPNSGIASDQVGLQHTGAKGYVFTCVALATPDHVRRLFTLMCFQCPMAVAFNAWLPPGSSVVVPLCARRRLGFVARECVKCPLHLKTLSELSARAVVHHGTLRAVDL</sequence>
<protein>
    <submittedName>
        <fullName evidence="1">Uncharacterized protein</fullName>
    </submittedName>
</protein>
<comment type="caution">
    <text evidence="1">The sequence shown here is derived from an EMBL/GenBank/DDBJ whole genome shotgun (WGS) entry which is preliminary data.</text>
</comment>
<reference evidence="1" key="1">
    <citation type="submission" date="2023-08" db="EMBL/GenBank/DDBJ databases">
        <authorList>
            <person name="Chen Y."/>
            <person name="Shah S."/>
            <person name="Dougan E. K."/>
            <person name="Thang M."/>
            <person name="Chan C."/>
        </authorList>
    </citation>
    <scope>NUCLEOTIDE SEQUENCE</scope>
</reference>
<accession>A0AA36NHL4</accession>
<keyword evidence="2" id="KW-1185">Reference proteome</keyword>